<feature type="domain" description="SecDF P1 head subdomain" evidence="13">
    <location>
        <begin position="384"/>
        <end position="476"/>
    </location>
</feature>
<dbReference type="KEGG" id="mcad:Pan265_05560"/>
<feature type="transmembrane region" description="Helical" evidence="9">
    <location>
        <begin position="681"/>
        <end position="700"/>
    </location>
</feature>
<dbReference type="NCBIfam" id="TIGR01129">
    <property type="entry name" value="secD"/>
    <property type="match status" value="1"/>
</dbReference>
<evidence type="ECO:0000259" key="12">
    <source>
        <dbReference type="Pfam" id="PF02355"/>
    </source>
</evidence>
<sequence length="1277" mass="139218">MNVPAWKWILVLVVFGVCFAAFWPPEQRLKPGLDLAGGTTLVYTVDIPGGRDPAQVIDETIDVLRDRIDPTGTRNLVWRRVAGNRVEIQMALASPETRERREAYYDLQAQVLERNIDRRRLDAVVRLAPEARDREMQAIAGDDQHYFEKLQLYAATQDFAAALREPYEAAVAAFEEQQARLDAMPEGSDGRATVEARVDDLFEAMQEATRAYLEARTQRDEARAAVLAANIEPYEIQRVLDQPTRPIDNDDPQGPTYRGVAEEEMIAAHDDRAEVLEKLFEAWTAYEAVKGPLDDPNDLIALLRGSGVLEFRIAPYVDEIPAETYLEQLRERGPRAGGDQPFRWFEVDEPEDFEPDPQTLVTEYAGNQYILLSNTRDKALTKDTEGWQLVSTSPTQDNVGQPAVAFTLNDFGGQLMSQITGPNQGKPMAIILDNRVISAPTLRSKIGARGMISGGTGGFNQQELTYLIRTLKAGSLEGQLSEYPVSIKTTGSAAGADNIAKGTSAARLSLIVVSVFVLLYYLVPGIATTLALAFNIVIILGVMAMLGATFTLPGIAGIVLTIGMAVDANVLIFERIREELQDKKRELMIAVRNGYDKAFSSILDANLTTLLTCVILGATATSDIKGFAYTLGIGIVATLFTSLFATRVLIELYLSRVRSLPMLTLVFPFIRTLLHPRLDWIGLRWMVLPLSITLVSWGVWMVNERGEDLLDIEFRSGTQVSFTLSDEGMMENAEARTRVEALGEVSRAMKAEGFDPASLSPVQSELLPVVAGIEQDSADRVARQMADYEQSIEEGLTAEAPGKPADLSLLIGAAVVPEGDIEGTRASGFSVSSLITDADAVSAAVKAAFADVLDTTRPIRFADSGIRSVGQAPVFAIAESDGEVATLGDNIGRPEVTTDVTEFLGGVAIVLDDLQPPATLDDLEQRIERMRRQPAYEPLGFRESMVIPLDLSEQTTEDGTPLYDAVVVVTRDETTNYAEDPSGIVETDGLADTEWSLVVDALSRDTSLNSVSNFSSQVASYLRNNAIAAVLLSMVGIVAYIWIRFAGFDKGLAATAVLALATFAGGLGQLVIAQWLGIAVRGEGFWILLAIAVTPPALVLGIVTWYFPALRYGPAAIVALVHDVTITLGVVATAGWLYQRPELDWLALTDFKLNPAMIAAMLTIVGYSLNDTIVVFDRIRENRGRLPYVTKAIINESINQTISRTILTSFTTFLAVWVLYYFGGDAVHGFGFAMIIGVLVGTYSSIAIAAQLLLIGRRPVGDEAPPEDKLPPIVSER</sequence>
<feature type="coiled-coil region" evidence="11">
    <location>
        <begin position="191"/>
        <end position="225"/>
    </location>
</feature>
<dbReference type="Gene3D" id="3.30.70.3400">
    <property type="match status" value="1"/>
</dbReference>
<dbReference type="InterPro" id="IPR048634">
    <property type="entry name" value="SecD_SecF_C"/>
</dbReference>
<dbReference type="Pfam" id="PF02355">
    <property type="entry name" value="SecD_SecF_C"/>
    <property type="match status" value="2"/>
</dbReference>
<feature type="transmembrane region" description="Helical" evidence="9">
    <location>
        <begin position="1115"/>
        <end position="1138"/>
    </location>
</feature>
<dbReference type="Proteomes" id="UP000320386">
    <property type="component" value="Chromosome"/>
</dbReference>
<dbReference type="InterPro" id="IPR022813">
    <property type="entry name" value="SecD/SecF_arch_bac"/>
</dbReference>
<accession>A0A518BUQ8</accession>
<dbReference type="GO" id="GO:0005886">
    <property type="term" value="C:plasma membrane"/>
    <property type="evidence" value="ECO:0007669"/>
    <property type="project" value="UniProtKB-SubCell"/>
</dbReference>
<dbReference type="NCBIfam" id="TIGR00966">
    <property type="entry name" value="transloc_SecF"/>
    <property type="match status" value="1"/>
</dbReference>
<comment type="subunit">
    <text evidence="9">Forms a complex with SecF. Part of the essential Sec protein translocation apparatus which comprises SecA, SecYEG and auxiliary proteins SecDF. Other proteins may also be involved.</text>
</comment>
<feature type="domain" description="Protein export membrane protein SecD/SecF C-terminal" evidence="12">
    <location>
        <begin position="1098"/>
        <end position="1254"/>
    </location>
</feature>
<protein>
    <recommendedName>
        <fullName evidence="9 10">Multifunctional fusion protein</fullName>
    </recommendedName>
    <domain>
        <recommendedName>
            <fullName evidence="9">Protein translocase subunit SecD</fullName>
        </recommendedName>
    </domain>
    <domain>
        <recommendedName>
            <fullName evidence="10">Protein-export membrane protein SecF</fullName>
        </recommendedName>
    </domain>
</protein>
<evidence type="ECO:0000256" key="8">
    <source>
        <dbReference type="ARBA" id="ARBA00023136"/>
    </source>
</evidence>
<feature type="transmembrane region" description="Helical" evidence="9">
    <location>
        <begin position="554"/>
        <end position="573"/>
    </location>
</feature>
<keyword evidence="3 9" id="KW-1003">Cell membrane</keyword>
<feature type="transmembrane region" description="Helical" evidence="9">
    <location>
        <begin position="1205"/>
        <end position="1223"/>
    </location>
</feature>
<evidence type="ECO:0000313" key="15">
    <source>
        <dbReference type="Proteomes" id="UP000320386"/>
    </source>
</evidence>
<dbReference type="GO" id="GO:0065002">
    <property type="term" value="P:intracellular protein transmembrane transport"/>
    <property type="evidence" value="ECO:0007669"/>
    <property type="project" value="UniProtKB-UniRule"/>
</dbReference>
<dbReference type="HAMAP" id="MF_01464_B">
    <property type="entry name" value="SecF_B"/>
    <property type="match status" value="1"/>
</dbReference>
<comment type="similarity">
    <text evidence="10">Belongs to the SecD/SecF family. SecF subfamily.</text>
</comment>
<dbReference type="AlphaFoldDB" id="A0A518BUQ8"/>
<dbReference type="NCBIfam" id="TIGR00916">
    <property type="entry name" value="2A0604s01"/>
    <property type="match status" value="1"/>
</dbReference>
<dbReference type="GO" id="GO:0006605">
    <property type="term" value="P:protein targeting"/>
    <property type="evidence" value="ECO:0007669"/>
    <property type="project" value="UniProtKB-UniRule"/>
</dbReference>
<evidence type="ECO:0000256" key="1">
    <source>
        <dbReference type="ARBA" id="ARBA00004651"/>
    </source>
</evidence>
<feature type="transmembrane region" description="Helical" evidence="9">
    <location>
        <begin position="1055"/>
        <end position="1078"/>
    </location>
</feature>
<feature type="transmembrane region" description="Helical" evidence="9">
    <location>
        <begin position="1229"/>
        <end position="1255"/>
    </location>
</feature>
<dbReference type="RefSeq" id="WP_145444877.1">
    <property type="nucleotide sequence ID" value="NZ_CP036280.1"/>
</dbReference>
<dbReference type="Gene3D" id="1.20.1640.10">
    <property type="entry name" value="Multidrug efflux transporter AcrB transmembrane domain"/>
    <property type="match status" value="2"/>
</dbReference>
<dbReference type="SUPFAM" id="SSF82866">
    <property type="entry name" value="Multidrug efflux transporter AcrB transmembrane domain"/>
    <property type="match status" value="2"/>
</dbReference>
<dbReference type="InterPro" id="IPR055344">
    <property type="entry name" value="SecD_SecF_C_bact"/>
</dbReference>
<feature type="transmembrane region" description="Helical" evidence="9">
    <location>
        <begin position="1026"/>
        <end position="1043"/>
    </location>
</feature>
<dbReference type="OrthoDB" id="9805019at2"/>
<evidence type="ECO:0000256" key="11">
    <source>
        <dbReference type="SAM" id="Coils"/>
    </source>
</evidence>
<dbReference type="GO" id="GO:0043952">
    <property type="term" value="P:protein transport by the Sec complex"/>
    <property type="evidence" value="ECO:0007669"/>
    <property type="project" value="UniProtKB-UniRule"/>
</dbReference>
<evidence type="ECO:0000256" key="5">
    <source>
        <dbReference type="ARBA" id="ARBA00022927"/>
    </source>
</evidence>
<keyword evidence="11" id="KW-0175">Coiled coil</keyword>
<dbReference type="GO" id="GO:0015450">
    <property type="term" value="F:protein-transporting ATPase activity"/>
    <property type="evidence" value="ECO:0007669"/>
    <property type="project" value="InterPro"/>
</dbReference>
<reference evidence="14 15" key="1">
    <citation type="submission" date="2019-02" db="EMBL/GenBank/DDBJ databases">
        <title>Deep-cultivation of Planctomycetes and their phenomic and genomic characterization uncovers novel biology.</title>
        <authorList>
            <person name="Wiegand S."/>
            <person name="Jogler M."/>
            <person name="Boedeker C."/>
            <person name="Pinto D."/>
            <person name="Vollmers J."/>
            <person name="Rivas-Marin E."/>
            <person name="Kohn T."/>
            <person name="Peeters S.H."/>
            <person name="Heuer A."/>
            <person name="Rast P."/>
            <person name="Oberbeckmann S."/>
            <person name="Bunk B."/>
            <person name="Jeske O."/>
            <person name="Meyerdierks A."/>
            <person name="Storesund J.E."/>
            <person name="Kallscheuer N."/>
            <person name="Luecker S."/>
            <person name="Lage O.M."/>
            <person name="Pohl T."/>
            <person name="Merkel B.J."/>
            <person name="Hornburger P."/>
            <person name="Mueller R.-W."/>
            <person name="Bruemmer F."/>
            <person name="Labrenz M."/>
            <person name="Spormann A.M."/>
            <person name="Op den Camp H."/>
            <person name="Overmann J."/>
            <person name="Amann R."/>
            <person name="Jetten M.S.M."/>
            <person name="Mascher T."/>
            <person name="Medema M.H."/>
            <person name="Devos D.P."/>
            <person name="Kaster A.-K."/>
            <person name="Ovreas L."/>
            <person name="Rohde M."/>
            <person name="Galperin M.Y."/>
            <person name="Jogler C."/>
        </authorList>
    </citation>
    <scope>NUCLEOTIDE SEQUENCE [LARGE SCALE GENOMIC DNA]</scope>
    <source>
        <strain evidence="14 15">Pan265</strain>
    </source>
</reference>
<dbReference type="Gene3D" id="3.30.1360.200">
    <property type="match status" value="1"/>
</dbReference>
<comment type="caution">
    <text evidence="9">Lacks conserved residue(s) required for the propagation of feature annotation.</text>
</comment>
<feature type="domain" description="Protein export membrane protein SecD/SecF C-terminal" evidence="12">
    <location>
        <begin position="485"/>
        <end position="651"/>
    </location>
</feature>
<evidence type="ECO:0000259" key="13">
    <source>
        <dbReference type="Pfam" id="PF22599"/>
    </source>
</evidence>
<dbReference type="Pfam" id="PF22599">
    <property type="entry name" value="SecDF_P1_head"/>
    <property type="match status" value="1"/>
</dbReference>
<evidence type="ECO:0000313" key="14">
    <source>
        <dbReference type="EMBL" id="QDU70723.1"/>
    </source>
</evidence>
<evidence type="ECO:0000256" key="7">
    <source>
        <dbReference type="ARBA" id="ARBA00023010"/>
    </source>
</evidence>
<evidence type="ECO:0000256" key="6">
    <source>
        <dbReference type="ARBA" id="ARBA00022989"/>
    </source>
</evidence>
<keyword evidence="6 9" id="KW-1133">Transmembrane helix</keyword>
<dbReference type="EMBL" id="CP036280">
    <property type="protein sequence ID" value="QDU70723.1"/>
    <property type="molecule type" value="Genomic_DNA"/>
</dbReference>
<proteinExistence type="inferred from homology"/>
<feature type="transmembrane region" description="Helical" evidence="9">
    <location>
        <begin position="626"/>
        <end position="650"/>
    </location>
</feature>
<feature type="transmembrane region" description="Helical" evidence="9">
    <location>
        <begin position="505"/>
        <end position="523"/>
    </location>
</feature>
<dbReference type="HAMAP" id="MF_01463_B">
    <property type="entry name" value="SecD_B"/>
    <property type="match status" value="1"/>
</dbReference>
<organism evidence="14 15">
    <name type="scientific">Mucisphaera calidilacus</name>
    <dbReference type="NCBI Taxonomy" id="2527982"/>
    <lineage>
        <taxon>Bacteria</taxon>
        <taxon>Pseudomonadati</taxon>
        <taxon>Planctomycetota</taxon>
        <taxon>Phycisphaerae</taxon>
        <taxon>Phycisphaerales</taxon>
        <taxon>Phycisphaeraceae</taxon>
        <taxon>Mucisphaera</taxon>
    </lineage>
</organism>
<dbReference type="InterPro" id="IPR005791">
    <property type="entry name" value="SecD"/>
</dbReference>
<gene>
    <name evidence="9" type="primary">secD</name>
    <name evidence="10" type="synonym">secF</name>
    <name evidence="14" type="ORF">Pan265_05560</name>
</gene>
<feature type="transmembrane region" description="Helical" evidence="9">
    <location>
        <begin position="1158"/>
        <end position="1176"/>
    </location>
</feature>
<keyword evidence="8 9" id="KW-0472">Membrane</keyword>
<feature type="transmembrane region" description="Helical" evidence="9">
    <location>
        <begin position="530"/>
        <end position="548"/>
    </location>
</feature>
<dbReference type="InterPro" id="IPR054384">
    <property type="entry name" value="SecDF_P1_head"/>
</dbReference>
<keyword evidence="2 9" id="KW-0813">Transport</keyword>
<dbReference type="InterPro" id="IPR005665">
    <property type="entry name" value="SecF_bac"/>
</dbReference>
<comment type="function">
    <text evidence="9">Part of the Sec protein translocase complex. Interacts with the SecYEG preprotein conducting channel. SecDF uses the proton motive force (PMF) to complete protein translocation after the ATP-dependent function of SecA.</text>
</comment>
<keyword evidence="15" id="KW-1185">Reference proteome</keyword>
<evidence type="ECO:0000256" key="3">
    <source>
        <dbReference type="ARBA" id="ARBA00022475"/>
    </source>
</evidence>
<comment type="subcellular location">
    <subcellularLocation>
        <location evidence="1 9">Cell membrane</location>
        <topology evidence="1 9">Multi-pass membrane protein</topology>
    </subcellularLocation>
</comment>
<evidence type="ECO:0000256" key="10">
    <source>
        <dbReference type="HAMAP-Rule" id="MF_01464"/>
    </source>
</evidence>
<feature type="transmembrane region" description="Helical" evidence="9">
    <location>
        <begin position="1084"/>
        <end position="1108"/>
    </location>
</feature>
<evidence type="ECO:0000256" key="9">
    <source>
        <dbReference type="HAMAP-Rule" id="MF_01463"/>
    </source>
</evidence>
<comment type="similarity">
    <text evidence="9">Belongs to the SecD/SecF family. SecD subfamily.</text>
</comment>
<keyword evidence="5 9" id="KW-0653">Protein transport</keyword>
<evidence type="ECO:0000256" key="4">
    <source>
        <dbReference type="ARBA" id="ARBA00022692"/>
    </source>
</evidence>
<feature type="transmembrane region" description="Helical" evidence="9">
    <location>
        <begin position="594"/>
        <end position="620"/>
    </location>
</feature>
<keyword evidence="7 9" id="KW-0811">Translocation</keyword>
<keyword evidence="4 9" id="KW-0812">Transmembrane</keyword>
<comment type="subunit">
    <text evidence="10">Forms a complex with SecD. Part of the essential Sec protein translocation apparatus which comprises SecA, SecYEG and auxiliary proteins SecDF. Other proteins may also be involved.</text>
</comment>
<dbReference type="PANTHER" id="PTHR30081">
    <property type="entry name" value="PROTEIN-EXPORT MEMBRANE PROTEIN SEC"/>
    <property type="match status" value="1"/>
</dbReference>
<name>A0A518BUQ8_9BACT</name>
<evidence type="ECO:0000256" key="2">
    <source>
        <dbReference type="ARBA" id="ARBA00022448"/>
    </source>
</evidence>
<dbReference type="PANTHER" id="PTHR30081:SF1">
    <property type="entry name" value="PROTEIN TRANSLOCASE SUBUNIT SECD"/>
    <property type="match status" value="1"/>
</dbReference>